<sequence>MSILVLLVVRSIRRLLLLSAWLAPLAVPVAATQHPLPQHHATPPAKPNILVILTDDQDLHMDSLSYMPNLQKHLIDEGLFFRHHYCTVALCCPSRASIWTGKAAHNTNITDVNPPHGGYPKFVSQGFNDNYLPLWLQDLGYTTYYTGKLFNAHSVVNYNKPFPRGWNESDFLLDPYTYEYLNATFQQNTDPPVSHEGSYSTDVLINKSLAFLTAAVSQRPDHPFFLTIAPTAPHSNVHIHSALINSTFTNKSVTQSPPIPAARHAHLFENITVPRTPHFNPSQPQRGSASWISNLPLQNGTNIAFNDHFYRSRLRALQPVDELIDSIIAKLEAAGQLENTYIIYTTDNGYHIGQHRLQPGKQCAFEEDVSVPFIVRGPGVPRGVSTGGGVVTNHVDIAPTILRLAGWEAGAGEERVGMVEKFGLDGAVMP</sequence>
<evidence type="ECO:0000256" key="2">
    <source>
        <dbReference type="ARBA" id="ARBA00022729"/>
    </source>
</evidence>
<protein>
    <submittedName>
        <fullName evidence="7">Arylsulfatase</fullName>
    </submittedName>
</protein>
<comment type="similarity">
    <text evidence="1">Belongs to the sulfatase family.</text>
</comment>
<dbReference type="InterPro" id="IPR017850">
    <property type="entry name" value="Alkaline_phosphatase_core_sf"/>
</dbReference>
<feature type="domain" description="Sulfatase N-terminal" evidence="6">
    <location>
        <begin position="47"/>
        <end position="406"/>
    </location>
</feature>
<keyword evidence="8" id="KW-1185">Reference proteome</keyword>
<dbReference type="SUPFAM" id="SSF53649">
    <property type="entry name" value="Alkaline phosphatase-like"/>
    <property type="match status" value="1"/>
</dbReference>
<dbReference type="Gene3D" id="3.40.720.10">
    <property type="entry name" value="Alkaline Phosphatase, subunit A"/>
    <property type="match status" value="1"/>
</dbReference>
<evidence type="ECO:0000256" key="1">
    <source>
        <dbReference type="ARBA" id="ARBA00008779"/>
    </source>
</evidence>
<keyword evidence="2 5" id="KW-0732">Signal</keyword>
<evidence type="ECO:0000259" key="6">
    <source>
        <dbReference type="Pfam" id="PF00884"/>
    </source>
</evidence>
<dbReference type="OrthoDB" id="96314at2759"/>
<name>A0A0N0NJR0_9EURO</name>
<feature type="chain" id="PRO_5005856698" evidence="5">
    <location>
        <begin position="32"/>
        <end position="430"/>
    </location>
</feature>
<dbReference type="PROSITE" id="PS00523">
    <property type="entry name" value="SULFATASE_1"/>
    <property type="match status" value="1"/>
</dbReference>
<dbReference type="VEuPathDB" id="FungiDB:AB675_6050"/>
<reference evidence="7 8" key="1">
    <citation type="submission" date="2015-06" db="EMBL/GenBank/DDBJ databases">
        <title>Draft genome of the ant-associated black yeast Phialophora attae CBS 131958.</title>
        <authorList>
            <person name="Moreno L.F."/>
            <person name="Stielow B.J."/>
            <person name="de Hoog S."/>
            <person name="Vicente V.A."/>
            <person name="Weiss V.A."/>
            <person name="de Vries M."/>
            <person name="Cruz L.M."/>
            <person name="Souza E.M."/>
        </authorList>
    </citation>
    <scope>NUCLEOTIDE SEQUENCE [LARGE SCALE GENOMIC DNA]</scope>
    <source>
        <strain evidence="7 8">CBS 131958</strain>
    </source>
</reference>
<evidence type="ECO:0000313" key="7">
    <source>
        <dbReference type="EMBL" id="KPI36939.1"/>
    </source>
</evidence>
<evidence type="ECO:0000256" key="4">
    <source>
        <dbReference type="ARBA" id="ARBA00023180"/>
    </source>
</evidence>
<organism evidence="7 8">
    <name type="scientific">Cyphellophora attinorum</name>
    <dbReference type="NCBI Taxonomy" id="1664694"/>
    <lineage>
        <taxon>Eukaryota</taxon>
        <taxon>Fungi</taxon>
        <taxon>Dikarya</taxon>
        <taxon>Ascomycota</taxon>
        <taxon>Pezizomycotina</taxon>
        <taxon>Eurotiomycetes</taxon>
        <taxon>Chaetothyriomycetidae</taxon>
        <taxon>Chaetothyriales</taxon>
        <taxon>Cyphellophoraceae</taxon>
        <taxon>Cyphellophora</taxon>
    </lineage>
</organism>
<keyword evidence="3" id="KW-0378">Hydrolase</keyword>
<keyword evidence="4" id="KW-0325">Glycoprotein</keyword>
<dbReference type="Pfam" id="PF00884">
    <property type="entry name" value="Sulfatase"/>
    <property type="match status" value="1"/>
</dbReference>
<dbReference type="InterPro" id="IPR024607">
    <property type="entry name" value="Sulfatase_CS"/>
</dbReference>
<gene>
    <name evidence="7" type="ORF">AB675_6050</name>
</gene>
<dbReference type="GeneID" id="28738194"/>
<feature type="signal peptide" evidence="5">
    <location>
        <begin position="1"/>
        <end position="31"/>
    </location>
</feature>
<accession>A0A0N0NJR0</accession>
<evidence type="ECO:0000313" key="8">
    <source>
        <dbReference type="Proteomes" id="UP000038010"/>
    </source>
</evidence>
<evidence type="ECO:0000256" key="5">
    <source>
        <dbReference type="SAM" id="SignalP"/>
    </source>
</evidence>
<proteinExistence type="inferred from homology"/>
<dbReference type="Proteomes" id="UP000038010">
    <property type="component" value="Unassembled WGS sequence"/>
</dbReference>
<dbReference type="GO" id="GO:0005539">
    <property type="term" value="F:glycosaminoglycan binding"/>
    <property type="evidence" value="ECO:0007669"/>
    <property type="project" value="TreeGrafter"/>
</dbReference>
<dbReference type="PANTHER" id="PTHR43108:SF8">
    <property type="entry name" value="SD21168P"/>
    <property type="match status" value="1"/>
</dbReference>
<dbReference type="CDD" id="cd16147">
    <property type="entry name" value="G6S"/>
    <property type="match status" value="1"/>
</dbReference>
<dbReference type="PANTHER" id="PTHR43108">
    <property type="entry name" value="N-ACETYLGLUCOSAMINE-6-SULFATASE FAMILY MEMBER"/>
    <property type="match status" value="1"/>
</dbReference>
<dbReference type="EMBL" id="LFJN01000027">
    <property type="protein sequence ID" value="KPI36939.1"/>
    <property type="molecule type" value="Genomic_DNA"/>
</dbReference>
<evidence type="ECO:0000256" key="3">
    <source>
        <dbReference type="ARBA" id="ARBA00022801"/>
    </source>
</evidence>
<dbReference type="InterPro" id="IPR000917">
    <property type="entry name" value="Sulfatase_N"/>
</dbReference>
<dbReference type="AlphaFoldDB" id="A0A0N0NJR0"/>
<dbReference type="RefSeq" id="XP_017996902.1">
    <property type="nucleotide sequence ID" value="XM_018146314.1"/>
</dbReference>
<dbReference type="GO" id="GO:0008449">
    <property type="term" value="F:N-acetylglucosamine-6-sulfatase activity"/>
    <property type="evidence" value="ECO:0007669"/>
    <property type="project" value="TreeGrafter"/>
</dbReference>
<dbReference type="STRING" id="1664694.A0A0N0NJR0"/>
<comment type="caution">
    <text evidence="7">The sequence shown here is derived from an EMBL/GenBank/DDBJ whole genome shotgun (WGS) entry which is preliminary data.</text>
</comment>